<comment type="catalytic activity">
    <reaction evidence="1">
        <text>a phosphate monoester + H2O = an alcohol + phosphate</text>
        <dbReference type="Rhea" id="RHEA:15017"/>
        <dbReference type="ChEBI" id="CHEBI:15377"/>
        <dbReference type="ChEBI" id="CHEBI:30879"/>
        <dbReference type="ChEBI" id="CHEBI:43474"/>
        <dbReference type="ChEBI" id="CHEBI:67140"/>
        <dbReference type="EC" id="3.1.3.2"/>
    </reaction>
</comment>
<comment type="caution">
    <text evidence="8">The sequence shown here is derived from an EMBL/GenBank/DDBJ whole genome shotgun (WGS) entry which is preliminary data.</text>
</comment>
<dbReference type="AlphaFoldDB" id="A0AAV8XFZ5"/>
<accession>A0AAV8XFZ5</accession>
<dbReference type="PANTHER" id="PTHR11567:SF211">
    <property type="entry name" value="PROSTATIC ACID PHOSPHATASE"/>
    <property type="match status" value="1"/>
</dbReference>
<name>A0AAV8XFZ5_9CUCU</name>
<dbReference type="SUPFAM" id="SSF53254">
    <property type="entry name" value="Phosphoglycerate mutase-like"/>
    <property type="match status" value="1"/>
</dbReference>
<dbReference type="PANTHER" id="PTHR11567">
    <property type="entry name" value="ACID PHOSPHATASE-RELATED"/>
    <property type="match status" value="1"/>
</dbReference>
<evidence type="ECO:0000256" key="4">
    <source>
        <dbReference type="ARBA" id="ARBA00022729"/>
    </source>
</evidence>
<keyword evidence="9" id="KW-1185">Reference proteome</keyword>
<dbReference type="EC" id="3.1.3.2" evidence="3"/>
<gene>
    <name evidence="8" type="ORF">NQ314_011927</name>
</gene>
<sequence>MLRRPNSYCPTYLSELEKVFQSEEVAIYLKKNKKILEYIAESTGKPINKLLDVFGIFQTLTAERWMNLTLPEWSKSVFPEEITELAAKQCELENSNGILKKLNGGRSLKKVIENMVAKSTHSLYPHVRKIFLYSGHENNVINILSALNLFKVHFPNYSSAVMIELHYLEEKDQYAVKVLYSKDVNVDPEEQQLEGCDVLCPLDKFIEISQPHIPVNYTAECGSQVYLD</sequence>
<evidence type="ECO:0000256" key="5">
    <source>
        <dbReference type="ARBA" id="ARBA00022801"/>
    </source>
</evidence>
<dbReference type="EMBL" id="JANEYF010003320">
    <property type="protein sequence ID" value="KAJ8937379.1"/>
    <property type="molecule type" value="Genomic_DNA"/>
</dbReference>
<dbReference type="InterPro" id="IPR029033">
    <property type="entry name" value="His_PPase_superfam"/>
</dbReference>
<evidence type="ECO:0000256" key="7">
    <source>
        <dbReference type="ARBA" id="ARBA00023180"/>
    </source>
</evidence>
<dbReference type="InterPro" id="IPR000560">
    <property type="entry name" value="His_Pase_clade-2"/>
</dbReference>
<evidence type="ECO:0000313" key="8">
    <source>
        <dbReference type="EMBL" id="KAJ8937379.1"/>
    </source>
</evidence>
<keyword evidence="6" id="KW-1015">Disulfide bond</keyword>
<dbReference type="Gene3D" id="3.40.50.1240">
    <property type="entry name" value="Phosphoglycerate mutase-like"/>
    <property type="match status" value="1"/>
</dbReference>
<keyword evidence="7" id="KW-0325">Glycoprotein</keyword>
<comment type="similarity">
    <text evidence="2">Belongs to the histidine acid phosphatase family.</text>
</comment>
<dbReference type="InterPro" id="IPR050645">
    <property type="entry name" value="Histidine_acid_phosphatase"/>
</dbReference>
<dbReference type="Proteomes" id="UP001162156">
    <property type="component" value="Unassembled WGS sequence"/>
</dbReference>
<keyword evidence="4" id="KW-0732">Signal</keyword>
<protein>
    <recommendedName>
        <fullName evidence="3">acid phosphatase</fullName>
        <ecNumber evidence="3">3.1.3.2</ecNumber>
    </recommendedName>
</protein>
<evidence type="ECO:0000256" key="3">
    <source>
        <dbReference type="ARBA" id="ARBA00012646"/>
    </source>
</evidence>
<evidence type="ECO:0000313" key="9">
    <source>
        <dbReference type="Proteomes" id="UP001162156"/>
    </source>
</evidence>
<dbReference type="GO" id="GO:0003993">
    <property type="term" value="F:acid phosphatase activity"/>
    <property type="evidence" value="ECO:0007669"/>
    <property type="project" value="UniProtKB-EC"/>
</dbReference>
<dbReference type="Pfam" id="PF00328">
    <property type="entry name" value="His_Phos_2"/>
    <property type="match status" value="1"/>
</dbReference>
<evidence type="ECO:0000256" key="1">
    <source>
        <dbReference type="ARBA" id="ARBA00000032"/>
    </source>
</evidence>
<organism evidence="8 9">
    <name type="scientific">Rhamnusium bicolor</name>
    <dbReference type="NCBI Taxonomy" id="1586634"/>
    <lineage>
        <taxon>Eukaryota</taxon>
        <taxon>Metazoa</taxon>
        <taxon>Ecdysozoa</taxon>
        <taxon>Arthropoda</taxon>
        <taxon>Hexapoda</taxon>
        <taxon>Insecta</taxon>
        <taxon>Pterygota</taxon>
        <taxon>Neoptera</taxon>
        <taxon>Endopterygota</taxon>
        <taxon>Coleoptera</taxon>
        <taxon>Polyphaga</taxon>
        <taxon>Cucujiformia</taxon>
        <taxon>Chrysomeloidea</taxon>
        <taxon>Cerambycidae</taxon>
        <taxon>Lepturinae</taxon>
        <taxon>Rhagiini</taxon>
        <taxon>Rhamnusium</taxon>
    </lineage>
</organism>
<evidence type="ECO:0000256" key="2">
    <source>
        <dbReference type="ARBA" id="ARBA00005375"/>
    </source>
</evidence>
<proteinExistence type="inferred from homology"/>
<reference evidence="8" key="1">
    <citation type="journal article" date="2023" name="Insect Mol. Biol.">
        <title>Genome sequencing provides insights into the evolution of gene families encoding plant cell wall-degrading enzymes in longhorned beetles.</title>
        <authorList>
            <person name="Shin N.R."/>
            <person name="Okamura Y."/>
            <person name="Kirsch R."/>
            <person name="Pauchet Y."/>
        </authorList>
    </citation>
    <scope>NUCLEOTIDE SEQUENCE</scope>
    <source>
        <strain evidence="8">RBIC_L_NR</strain>
    </source>
</reference>
<evidence type="ECO:0000256" key="6">
    <source>
        <dbReference type="ARBA" id="ARBA00023157"/>
    </source>
</evidence>
<keyword evidence="5" id="KW-0378">Hydrolase</keyword>